<dbReference type="Ensembl" id="ENSCLMT00005005756.1">
    <property type="protein sequence ID" value="ENSCLMP00005005330.1"/>
    <property type="gene ID" value="ENSCLMG00005002925.1"/>
</dbReference>
<dbReference type="GO" id="GO:0005789">
    <property type="term" value="C:endoplasmic reticulum membrane"/>
    <property type="evidence" value="ECO:0007669"/>
    <property type="project" value="UniProtKB-SubCell"/>
</dbReference>
<evidence type="ECO:0000256" key="5">
    <source>
        <dbReference type="ARBA" id="ARBA00022448"/>
    </source>
</evidence>
<evidence type="ECO:0000313" key="16">
    <source>
        <dbReference type="Ensembl" id="ENSCLMP00005005330.1"/>
    </source>
</evidence>
<evidence type="ECO:0000256" key="3">
    <source>
        <dbReference type="ARBA" id="ARBA00009063"/>
    </source>
</evidence>
<keyword evidence="11 13" id="KW-0175">Coiled coil</keyword>
<evidence type="ECO:0000256" key="8">
    <source>
        <dbReference type="ARBA" id="ARBA00022892"/>
    </source>
</evidence>
<sequence length="290" mass="33357">MAVDITLLFKASVKTVKTRNKAIGVGFDSPKDEIFKRSRPKSGFSPKAKEVISNITKLKDFLLQHRKDYVSAGSLISSDLTRMTDNERDQIDQDAQIFMRTCSEAIKQLRNEAEKQVTSAQLRKHRGAVLDLIEVYLRGVCKLYSEQRAIRVKRTVDKKRLVLEVPDNPVNLWDEGRTEDELSPEEVQMFEQENQRLVSEMNSLVDEVRQIEGKVVEISRLQEIFAEKVLQQETEIGSIHQLVVGATENVKEGNEDIREAIKNNAGFRVWILFFLVMCSFSLLFLDWYDS</sequence>
<keyword evidence="17" id="KW-1185">Reference proteome</keyword>
<keyword evidence="12 14" id="KW-0472">Membrane</keyword>
<dbReference type="CDD" id="cd15850">
    <property type="entry name" value="SNARE_syntaxin18"/>
    <property type="match status" value="1"/>
</dbReference>
<dbReference type="Gene3D" id="1.20.5.110">
    <property type="match status" value="1"/>
</dbReference>
<dbReference type="GO" id="GO:0031201">
    <property type="term" value="C:SNARE complex"/>
    <property type="evidence" value="ECO:0007669"/>
    <property type="project" value="TreeGrafter"/>
</dbReference>
<name>A0A8C2WJQ8_CYCLU</name>
<dbReference type="Pfam" id="PF10496">
    <property type="entry name" value="Syntaxin-18_N"/>
    <property type="match status" value="1"/>
</dbReference>
<evidence type="ECO:0000259" key="15">
    <source>
        <dbReference type="Pfam" id="PF10496"/>
    </source>
</evidence>
<evidence type="ECO:0000256" key="6">
    <source>
        <dbReference type="ARBA" id="ARBA00022692"/>
    </source>
</evidence>
<reference evidence="16" key="2">
    <citation type="submission" date="2025-09" db="UniProtKB">
        <authorList>
            <consortium name="Ensembl"/>
        </authorList>
    </citation>
    <scope>IDENTIFICATION</scope>
</reference>
<keyword evidence="9" id="KW-0653">Protein transport</keyword>
<keyword evidence="5" id="KW-0813">Transport</keyword>
<evidence type="ECO:0000256" key="12">
    <source>
        <dbReference type="ARBA" id="ARBA00023136"/>
    </source>
</evidence>
<feature type="transmembrane region" description="Helical" evidence="14">
    <location>
        <begin position="267"/>
        <end position="288"/>
    </location>
</feature>
<dbReference type="PANTHER" id="PTHR15959:SF0">
    <property type="entry name" value="SYNTAXIN-18"/>
    <property type="match status" value="1"/>
</dbReference>
<evidence type="ECO:0000256" key="4">
    <source>
        <dbReference type="ARBA" id="ARBA00019409"/>
    </source>
</evidence>
<proteinExistence type="inferred from homology"/>
<evidence type="ECO:0000256" key="10">
    <source>
        <dbReference type="ARBA" id="ARBA00022989"/>
    </source>
</evidence>
<evidence type="ECO:0000313" key="17">
    <source>
        <dbReference type="Proteomes" id="UP000694565"/>
    </source>
</evidence>
<keyword evidence="7" id="KW-0256">Endoplasmic reticulum</keyword>
<keyword evidence="6 14" id="KW-0812">Transmembrane</keyword>
<gene>
    <name evidence="16" type="primary">stx18</name>
</gene>
<reference evidence="16" key="1">
    <citation type="submission" date="2025-08" db="UniProtKB">
        <authorList>
            <consortium name="Ensembl"/>
        </authorList>
    </citation>
    <scope>IDENTIFICATION</scope>
</reference>
<dbReference type="SUPFAM" id="SSF47661">
    <property type="entry name" value="t-snare proteins"/>
    <property type="match status" value="1"/>
</dbReference>
<dbReference type="InterPro" id="IPR010989">
    <property type="entry name" value="SNARE"/>
</dbReference>
<comment type="function">
    <text evidence="1">Syntaxin that may be involved in targeting and fusion of Golgi-derived retrograde transport vesicles with the ER.</text>
</comment>
<dbReference type="SUPFAM" id="SSF58038">
    <property type="entry name" value="SNARE fusion complex"/>
    <property type="match status" value="1"/>
</dbReference>
<comment type="similarity">
    <text evidence="3">Belongs to the syntaxin family.</text>
</comment>
<keyword evidence="8" id="KW-0931">ER-Golgi transport</keyword>
<evidence type="ECO:0000256" key="9">
    <source>
        <dbReference type="ARBA" id="ARBA00022927"/>
    </source>
</evidence>
<dbReference type="FunFam" id="1.20.5.110:FF:000015">
    <property type="entry name" value="Syntaxin-18, putative"/>
    <property type="match status" value="1"/>
</dbReference>
<feature type="domain" description="SNARE-complex protein Syntaxin-18 N-terminal" evidence="15">
    <location>
        <begin position="4"/>
        <end position="91"/>
    </location>
</feature>
<dbReference type="PANTHER" id="PTHR15959">
    <property type="entry name" value="SYNTAXIN-18"/>
    <property type="match status" value="1"/>
</dbReference>
<dbReference type="GO" id="GO:0015031">
    <property type="term" value="P:protein transport"/>
    <property type="evidence" value="ECO:0007669"/>
    <property type="project" value="UniProtKB-KW"/>
</dbReference>
<dbReference type="AlphaFoldDB" id="A0A8C2WJQ8"/>
<dbReference type="InterPro" id="IPR019529">
    <property type="entry name" value="Syntaxin-18_N"/>
</dbReference>
<comment type="subcellular location">
    <subcellularLocation>
        <location evidence="2">Endoplasmic reticulum membrane</location>
        <topology evidence="2">Single-pass type IV membrane protein</topology>
    </subcellularLocation>
</comment>
<evidence type="ECO:0000256" key="1">
    <source>
        <dbReference type="ARBA" id="ARBA00003746"/>
    </source>
</evidence>
<evidence type="ECO:0000256" key="2">
    <source>
        <dbReference type="ARBA" id="ARBA00004163"/>
    </source>
</evidence>
<organism evidence="16 17">
    <name type="scientific">Cyclopterus lumpus</name>
    <name type="common">Lumpsucker</name>
    <dbReference type="NCBI Taxonomy" id="8103"/>
    <lineage>
        <taxon>Eukaryota</taxon>
        <taxon>Metazoa</taxon>
        <taxon>Chordata</taxon>
        <taxon>Craniata</taxon>
        <taxon>Vertebrata</taxon>
        <taxon>Euteleostomi</taxon>
        <taxon>Actinopterygii</taxon>
        <taxon>Neopterygii</taxon>
        <taxon>Teleostei</taxon>
        <taxon>Neoteleostei</taxon>
        <taxon>Acanthomorphata</taxon>
        <taxon>Eupercaria</taxon>
        <taxon>Perciformes</taxon>
        <taxon>Cottioidei</taxon>
        <taxon>Cottales</taxon>
        <taxon>Cyclopteridae</taxon>
        <taxon>Cyclopterus</taxon>
    </lineage>
</organism>
<evidence type="ECO:0000256" key="7">
    <source>
        <dbReference type="ARBA" id="ARBA00022824"/>
    </source>
</evidence>
<evidence type="ECO:0000256" key="13">
    <source>
        <dbReference type="SAM" id="Coils"/>
    </source>
</evidence>
<feature type="coiled-coil region" evidence="13">
    <location>
        <begin position="187"/>
        <end position="214"/>
    </location>
</feature>
<protein>
    <recommendedName>
        <fullName evidence="4">Syntaxin-18</fullName>
    </recommendedName>
</protein>
<accession>A0A8C2WJQ8</accession>
<evidence type="ECO:0000256" key="11">
    <source>
        <dbReference type="ARBA" id="ARBA00023054"/>
    </source>
</evidence>
<dbReference type="GO" id="GO:0006890">
    <property type="term" value="P:retrograde vesicle-mediated transport, Golgi to endoplasmic reticulum"/>
    <property type="evidence" value="ECO:0007669"/>
    <property type="project" value="TreeGrafter"/>
</dbReference>
<evidence type="ECO:0000256" key="14">
    <source>
        <dbReference type="SAM" id="Phobius"/>
    </source>
</evidence>
<keyword evidence="10 14" id="KW-1133">Transmembrane helix</keyword>
<dbReference type="GeneTree" id="ENSGT00390000014853"/>
<dbReference type="Proteomes" id="UP000694565">
    <property type="component" value="Unplaced"/>
</dbReference>